<evidence type="ECO:0000313" key="5">
    <source>
        <dbReference type="EMBL" id="MEK7952736.1"/>
    </source>
</evidence>
<dbReference type="PANTHER" id="PTHR30404">
    <property type="entry name" value="N-ACETYLMURAMOYL-L-ALANINE AMIDASE"/>
    <property type="match status" value="1"/>
</dbReference>
<feature type="domain" description="MurNAc-LAA" evidence="4">
    <location>
        <begin position="138"/>
        <end position="324"/>
    </location>
</feature>
<evidence type="ECO:0000256" key="1">
    <source>
        <dbReference type="ARBA" id="ARBA00001561"/>
    </source>
</evidence>
<comment type="caution">
    <text evidence="5">The sequence shown here is derived from an EMBL/GenBank/DDBJ whole genome shotgun (WGS) entry which is preliminary data.</text>
</comment>
<proteinExistence type="predicted"/>
<reference evidence="5 6" key="1">
    <citation type="submission" date="2024-04" db="EMBL/GenBank/DDBJ databases">
        <title>Luteolibacter sp. isolated from soil.</title>
        <authorList>
            <person name="An J."/>
        </authorList>
    </citation>
    <scope>NUCLEOTIDE SEQUENCE [LARGE SCALE GENOMIC DNA]</scope>
    <source>
        <strain evidence="5 6">Y139</strain>
    </source>
</reference>
<gene>
    <name evidence="5" type="ORF">WKV53_19635</name>
</gene>
<evidence type="ECO:0000259" key="4">
    <source>
        <dbReference type="Pfam" id="PF01520"/>
    </source>
</evidence>
<keyword evidence="6" id="KW-1185">Reference proteome</keyword>
<dbReference type="SUPFAM" id="SSF53187">
    <property type="entry name" value="Zn-dependent exopeptidases"/>
    <property type="match status" value="1"/>
</dbReference>
<dbReference type="EMBL" id="JBBUKT010000008">
    <property type="protein sequence ID" value="MEK7952736.1"/>
    <property type="molecule type" value="Genomic_DNA"/>
</dbReference>
<evidence type="ECO:0000256" key="2">
    <source>
        <dbReference type="ARBA" id="ARBA00011901"/>
    </source>
</evidence>
<dbReference type="Gene3D" id="3.40.630.40">
    <property type="entry name" value="Zn-dependent exopeptidases"/>
    <property type="match status" value="1"/>
</dbReference>
<dbReference type="CDD" id="cd02696">
    <property type="entry name" value="MurNAc-LAA"/>
    <property type="match status" value="1"/>
</dbReference>
<comment type="catalytic activity">
    <reaction evidence="1">
        <text>Hydrolyzes the link between N-acetylmuramoyl residues and L-amino acid residues in certain cell-wall glycopeptides.</text>
        <dbReference type="EC" id="3.5.1.28"/>
    </reaction>
</comment>
<dbReference type="RefSeq" id="WP_341406492.1">
    <property type="nucleotide sequence ID" value="NZ_JBBUKT010000008.1"/>
</dbReference>
<dbReference type="Proteomes" id="UP001371305">
    <property type="component" value="Unassembled WGS sequence"/>
</dbReference>
<organism evidence="5 6">
    <name type="scientific">Luteolibacter soli</name>
    <dbReference type="NCBI Taxonomy" id="3135280"/>
    <lineage>
        <taxon>Bacteria</taxon>
        <taxon>Pseudomonadati</taxon>
        <taxon>Verrucomicrobiota</taxon>
        <taxon>Verrucomicrobiia</taxon>
        <taxon>Verrucomicrobiales</taxon>
        <taxon>Verrucomicrobiaceae</taxon>
        <taxon>Luteolibacter</taxon>
    </lineage>
</organism>
<dbReference type="InterPro" id="IPR050695">
    <property type="entry name" value="N-acetylmuramoyl_amidase_3"/>
</dbReference>
<protein>
    <recommendedName>
        <fullName evidence="2">N-acetylmuramoyl-L-alanine amidase</fullName>
        <ecNumber evidence="2">3.5.1.28</ecNumber>
    </recommendedName>
</protein>
<sequence>MKSLPSLRWSGLLGCAAALFTWFLPVIAHAEREFEWHPLKMEGRDYLSAEEIGRFYDLKLRRDGKKIFLEKLADKKAVSISMEVGSPECVMNGLKFIFITPVIEADSVVQISRSDLSRVLDPVLRPELIKTSGHLETVILDPDSGGDDRGTTAGDALQIARMAARDLEAMGFKVVLTRDEAGAVAPEKRLELANAVEGGAAFVGVRFDSGEHGKRGIRTAPLSFHKDAPADDKLVQGDLGPASMALASGVHSSASQMLRMPSEQSKTYMVDLGIQPSYDAVFSKLKHPAIFFSVGCLSDPEDAKLLRNEGYRATLAKSISSGIRRYQAATGR</sequence>
<dbReference type="InterPro" id="IPR002508">
    <property type="entry name" value="MurNAc-LAA_cat"/>
</dbReference>
<evidence type="ECO:0000256" key="3">
    <source>
        <dbReference type="ARBA" id="ARBA00022801"/>
    </source>
</evidence>
<dbReference type="PANTHER" id="PTHR30404:SF0">
    <property type="entry name" value="N-ACETYLMURAMOYL-L-ALANINE AMIDASE AMIC"/>
    <property type="match status" value="1"/>
</dbReference>
<dbReference type="Pfam" id="PF01520">
    <property type="entry name" value="Amidase_3"/>
    <property type="match status" value="1"/>
</dbReference>
<dbReference type="GO" id="GO:0008745">
    <property type="term" value="F:N-acetylmuramoyl-L-alanine amidase activity"/>
    <property type="evidence" value="ECO:0007669"/>
    <property type="project" value="UniProtKB-EC"/>
</dbReference>
<evidence type="ECO:0000313" key="6">
    <source>
        <dbReference type="Proteomes" id="UP001371305"/>
    </source>
</evidence>
<keyword evidence="3 5" id="KW-0378">Hydrolase</keyword>
<accession>A0ABU9AYA0</accession>
<name>A0ABU9AYA0_9BACT</name>
<dbReference type="EC" id="3.5.1.28" evidence="2"/>